<evidence type="ECO:0000256" key="1">
    <source>
        <dbReference type="SAM" id="MobiDB-lite"/>
    </source>
</evidence>
<proteinExistence type="predicted"/>
<gene>
    <name evidence="2" type="ORF">GCM10023198_30810</name>
</gene>
<dbReference type="RefSeq" id="WP_253869336.1">
    <property type="nucleotide sequence ID" value="NZ_BAABHM010000012.1"/>
</dbReference>
<feature type="region of interest" description="Disordered" evidence="1">
    <location>
        <begin position="299"/>
        <end position="362"/>
    </location>
</feature>
<reference evidence="3" key="1">
    <citation type="journal article" date="2019" name="Int. J. Syst. Evol. Microbiol.">
        <title>The Global Catalogue of Microorganisms (GCM) 10K type strain sequencing project: providing services to taxonomists for standard genome sequencing and annotation.</title>
        <authorList>
            <consortium name="The Broad Institute Genomics Platform"/>
            <consortium name="The Broad Institute Genome Sequencing Center for Infectious Disease"/>
            <person name="Wu L."/>
            <person name="Ma J."/>
        </authorList>
    </citation>
    <scope>NUCLEOTIDE SEQUENCE [LARGE SCALE GENOMIC DNA]</scope>
    <source>
        <strain evidence="3">JCM 17975</strain>
    </source>
</reference>
<organism evidence="2 3">
    <name type="scientific">Promicromonospora umidemergens</name>
    <dbReference type="NCBI Taxonomy" id="629679"/>
    <lineage>
        <taxon>Bacteria</taxon>
        <taxon>Bacillati</taxon>
        <taxon>Actinomycetota</taxon>
        <taxon>Actinomycetes</taxon>
        <taxon>Micrococcales</taxon>
        <taxon>Promicromonosporaceae</taxon>
        <taxon>Promicromonospora</taxon>
    </lineage>
</organism>
<evidence type="ECO:0000313" key="3">
    <source>
        <dbReference type="Proteomes" id="UP001500843"/>
    </source>
</evidence>
<protein>
    <submittedName>
        <fullName evidence="2">Uncharacterized protein</fullName>
    </submittedName>
</protein>
<dbReference type="Proteomes" id="UP001500843">
    <property type="component" value="Unassembled WGS sequence"/>
</dbReference>
<keyword evidence="3" id="KW-1185">Reference proteome</keyword>
<evidence type="ECO:0000313" key="2">
    <source>
        <dbReference type="EMBL" id="GAA4706517.1"/>
    </source>
</evidence>
<feature type="compositionally biased region" description="Gly residues" evidence="1">
    <location>
        <begin position="325"/>
        <end position="339"/>
    </location>
</feature>
<dbReference type="EMBL" id="BAABHM010000012">
    <property type="protein sequence ID" value="GAA4706517.1"/>
    <property type="molecule type" value="Genomic_DNA"/>
</dbReference>
<name>A0ABP8XIB4_9MICO</name>
<sequence length="362" mass="38680">MTSAAFPDDRSFPMNHPAIEADMWAMHDHRHTSATTAHSLVAEHLWTALRALGVTGGRMLLRGTDPEALAGMPGALRTARPGQGDQLQASIPHPGRPHPGLELTVFVPDYKPGQFDVVILNASYADVVHHDGDLRHSRWQEHNQAVLSSLSYTAPAGLVAALVSADVLDAADPGPRRAMAHLADLLGAARLPAGTLRSVAGCDSPVDLLLLRRRPDGQPQGGARFEASLQFLFDSVPVRQNEYFHDRPADMLGRPVIKPMPWGPARLTVRPDVVPLAQDLRTTLAQVVRNAIDWGLTARRTMTSTPGDEPDAATQPEPRRRQPGGASGGPPAGLSGGSRGRPPARPPSPREATGPDHPGPLL</sequence>
<comment type="caution">
    <text evidence="2">The sequence shown here is derived from an EMBL/GenBank/DDBJ whole genome shotgun (WGS) entry which is preliminary data.</text>
</comment>
<accession>A0ABP8XIB4</accession>